<evidence type="ECO:0000256" key="11">
    <source>
        <dbReference type="HAMAP-Rule" id="MF_00435"/>
    </source>
</evidence>
<evidence type="ECO:0000259" key="13">
    <source>
        <dbReference type="PROSITE" id="PS51850"/>
    </source>
</evidence>
<feature type="binding site" evidence="11">
    <location>
        <begin position="35"/>
        <end position="38"/>
    </location>
    <ligand>
        <name>NADP(+)</name>
        <dbReference type="ChEBI" id="CHEBI:58349"/>
    </ligand>
</feature>
<dbReference type="EMBL" id="LKBH01000271">
    <property type="protein sequence ID" value="KQB34107.1"/>
    <property type="molecule type" value="Genomic_DNA"/>
</dbReference>
<keyword evidence="8 11" id="KW-0100">Branched-chain amino acid biosynthesis</keyword>
<dbReference type="GO" id="GO:0016853">
    <property type="term" value="F:isomerase activity"/>
    <property type="evidence" value="ECO:0007669"/>
    <property type="project" value="UniProtKB-KW"/>
</dbReference>
<evidence type="ECO:0000256" key="10">
    <source>
        <dbReference type="ARBA" id="ARBA00052344"/>
    </source>
</evidence>
<feature type="active site" evidence="11">
    <location>
        <position position="118"/>
    </location>
</feature>
<dbReference type="AlphaFoldDB" id="A0A0Q0VKY1"/>
<feature type="binding site" evidence="11 12">
    <location>
        <position position="201"/>
    </location>
    <ligand>
        <name>Mg(2+)</name>
        <dbReference type="ChEBI" id="CHEBI:18420"/>
        <label>2</label>
    </ligand>
</feature>
<evidence type="ECO:0000256" key="7">
    <source>
        <dbReference type="ARBA" id="ARBA00023002"/>
    </source>
</evidence>
<dbReference type="PIRSF" id="PIRSF000116">
    <property type="entry name" value="IlvC_gammaproteo"/>
    <property type="match status" value="1"/>
</dbReference>
<feature type="binding site" evidence="11 12">
    <location>
        <position position="201"/>
    </location>
    <ligand>
        <name>Mg(2+)</name>
        <dbReference type="ChEBI" id="CHEBI:18420"/>
        <label>1</label>
    </ligand>
</feature>
<comment type="pathway">
    <text evidence="2 11">Amino-acid biosynthesis; L-isoleucine biosynthesis; L-isoleucine from 2-oxobutanoate: step 2/4.</text>
</comment>
<sequence length="342" mass="37875">MNGVSLLGKILGKVYTENDANLDYIRNKKIAILGYGSQGRAWALNLRDSGLNVHVGLERQGNSWKQAVSDGITPEKTEDALKDSDIVIFLVPDMVQRKIYTEKVMPVLRDGMDLVFAHGFNIHYKLIVPPENVDVYMAAPKAPGPSVREFFVKGGGVPVLVGVHQDHSGNALNKALAIAKGLGATKAGVLETSFREETETDLMGEQLDLVGGLTAMLRATFQTIVDLGYRPEMAYFEAINEMKLITDQIYDKGLSGMLRAVSDTAKYGGLTVGPYIINDEVKKRMREKAEMIRSGKFASEWIEEYDEGSKHLQALMDDLDNSLEEQVGRELREIVLRGRPKN</sequence>
<evidence type="ECO:0000256" key="4">
    <source>
        <dbReference type="ARBA" id="ARBA00022605"/>
    </source>
</evidence>
<feature type="binding site" evidence="11 12">
    <location>
        <position position="262"/>
    </location>
    <ligand>
        <name>substrate</name>
    </ligand>
</feature>
<evidence type="ECO:0000256" key="2">
    <source>
        <dbReference type="ARBA" id="ARBA00004885"/>
    </source>
</evidence>
<dbReference type="PROSITE" id="PS51851">
    <property type="entry name" value="KARI_C"/>
    <property type="match status" value="1"/>
</dbReference>
<dbReference type="NCBIfam" id="TIGR00465">
    <property type="entry name" value="ilvC"/>
    <property type="match status" value="1"/>
</dbReference>
<feature type="domain" description="KARI C-terminal knotted" evidence="14">
    <location>
        <begin position="193"/>
        <end position="338"/>
    </location>
</feature>
<dbReference type="Pfam" id="PF07991">
    <property type="entry name" value="KARI_N"/>
    <property type="match status" value="1"/>
</dbReference>
<feature type="binding site" evidence="11 12">
    <location>
        <position position="237"/>
    </location>
    <ligand>
        <name>Mg(2+)</name>
        <dbReference type="ChEBI" id="CHEBI:18420"/>
        <label>2</label>
    </ligand>
</feature>
<proteinExistence type="inferred from homology"/>
<comment type="pathway">
    <text evidence="1 11">Amino-acid biosynthesis; L-valine biosynthesis; L-valine from pyruvate: step 2/4.</text>
</comment>
<dbReference type="Gene3D" id="3.40.50.720">
    <property type="entry name" value="NAD(P)-binding Rossmann-like Domain"/>
    <property type="match status" value="1"/>
</dbReference>
<dbReference type="UniPathway" id="UPA00047">
    <property type="reaction ID" value="UER00056"/>
</dbReference>
<dbReference type="InterPro" id="IPR000506">
    <property type="entry name" value="KARI_C"/>
</dbReference>
<dbReference type="GO" id="GO:0004455">
    <property type="term" value="F:ketol-acid reductoisomerase activity"/>
    <property type="evidence" value="ECO:0007669"/>
    <property type="project" value="UniProtKB-UniRule"/>
</dbReference>
<accession>A0A0Q0VKY1</accession>
<protein>
    <recommendedName>
        <fullName evidence="11">Ketol-acid reductoisomerase (NADP(+))</fullName>
        <shortName evidence="11">KARI</shortName>
        <ecNumber evidence="11">1.1.1.86</ecNumber>
    </recommendedName>
    <alternativeName>
        <fullName evidence="11">Acetohydroxy-acid isomeroreductase</fullName>
        <shortName evidence="11">AHIR</shortName>
    </alternativeName>
    <alternativeName>
        <fullName evidence="11">Alpha-keto-beta-hydroxylacyl reductoisomerase</fullName>
    </alternativeName>
</protein>
<evidence type="ECO:0000256" key="6">
    <source>
        <dbReference type="ARBA" id="ARBA00022842"/>
    </source>
</evidence>
<evidence type="ECO:0000256" key="1">
    <source>
        <dbReference type="ARBA" id="ARBA00004864"/>
    </source>
</evidence>
<dbReference type="SUPFAM" id="SSF51735">
    <property type="entry name" value="NAD(P)-binding Rossmann-fold domains"/>
    <property type="match status" value="1"/>
</dbReference>
<comment type="caution">
    <text evidence="15">The sequence shown here is derived from an EMBL/GenBank/DDBJ whole genome shotgun (WGS) entry which is preliminary data.</text>
</comment>
<dbReference type="HAMAP" id="MF_00435">
    <property type="entry name" value="IlvC"/>
    <property type="match status" value="1"/>
</dbReference>
<dbReference type="Proteomes" id="UP000050301">
    <property type="component" value="Unassembled WGS sequence"/>
</dbReference>
<feature type="binding site" evidence="11">
    <location>
        <position position="144"/>
    </location>
    <ligand>
        <name>NADP(+)</name>
        <dbReference type="ChEBI" id="CHEBI:58349"/>
    </ligand>
</feature>
<keyword evidence="4 11" id="KW-0028">Amino-acid biosynthesis</keyword>
<dbReference type="PANTHER" id="PTHR21371:SF1">
    <property type="entry name" value="KETOL-ACID REDUCTOISOMERASE, MITOCHONDRIAL"/>
    <property type="match status" value="1"/>
</dbReference>
<dbReference type="UniPathway" id="UPA00049">
    <property type="reaction ID" value="UER00060"/>
</dbReference>
<feature type="binding site" evidence="11 12">
    <location>
        <position position="205"/>
    </location>
    <ligand>
        <name>Mg(2+)</name>
        <dbReference type="ChEBI" id="CHEBI:18420"/>
        <label>1</label>
    </ligand>
</feature>
<gene>
    <name evidence="11" type="primary">ilvC</name>
    <name evidence="15" type="ORF">AOG55_01440</name>
</gene>
<feature type="binding site" evidence="11 12">
    <location>
        <position position="241"/>
    </location>
    <ligand>
        <name>Mg(2+)</name>
        <dbReference type="ChEBI" id="CHEBI:18420"/>
        <label>2</label>
    </ligand>
</feature>
<keyword evidence="5 11" id="KW-0479">Metal-binding</keyword>
<dbReference type="FunFam" id="3.40.50.720:FF:000023">
    <property type="entry name" value="Ketol-acid reductoisomerase (NADP(+))"/>
    <property type="match status" value="1"/>
</dbReference>
<name>A0A0Q0VKY1_9ARCH</name>
<evidence type="ECO:0000313" key="16">
    <source>
        <dbReference type="Proteomes" id="UP000050301"/>
    </source>
</evidence>
<comment type="function">
    <text evidence="11">Involved in the biosynthesis of branched-chain amino acids (BCAA). Catalyzes an alkyl-migration followed by a ketol-acid reduction of (S)-2-acetolactate (S2AL) to yield (R)-2,3-dihydroxy-isovalerate. In the isomerase reaction, S2AL is rearranged via a Mg-dependent methyl migration to produce 3-hydroxy-3-methyl-2-ketobutyrate (HMKB). In the reductase reaction, this 2-ketoacid undergoes a metal-dependent reduction by NADPH to yield (R)-2,3-dihydroxy-isovalerate.</text>
</comment>
<comment type="caution">
    <text evidence="11">Lacks conserved residue(s) required for the propagation of feature annotation.</text>
</comment>
<comment type="catalytic activity">
    <reaction evidence="11">
        <text>(2R,3R)-2,3-dihydroxy-3-methylpentanoate + NADP(+) = (S)-2-ethyl-2-hydroxy-3-oxobutanoate + NADPH + H(+)</text>
        <dbReference type="Rhea" id="RHEA:13493"/>
        <dbReference type="ChEBI" id="CHEBI:15378"/>
        <dbReference type="ChEBI" id="CHEBI:49256"/>
        <dbReference type="ChEBI" id="CHEBI:49258"/>
        <dbReference type="ChEBI" id="CHEBI:57783"/>
        <dbReference type="ChEBI" id="CHEBI:58349"/>
        <dbReference type="EC" id="1.1.1.86"/>
    </reaction>
</comment>
<evidence type="ECO:0000256" key="5">
    <source>
        <dbReference type="ARBA" id="ARBA00022723"/>
    </source>
</evidence>
<comment type="catalytic activity">
    <reaction evidence="10">
        <text>(2R)-2,3-dihydroxy-3-methylbutanoate + NADP(+) = (2S)-2-acetolactate + NADPH + H(+)</text>
        <dbReference type="Rhea" id="RHEA:22068"/>
        <dbReference type="ChEBI" id="CHEBI:15378"/>
        <dbReference type="ChEBI" id="CHEBI:49072"/>
        <dbReference type="ChEBI" id="CHEBI:57783"/>
        <dbReference type="ChEBI" id="CHEBI:58349"/>
        <dbReference type="ChEBI" id="CHEBI:58476"/>
        <dbReference type="EC" id="1.1.1.383"/>
    </reaction>
</comment>
<dbReference type="InterPro" id="IPR014359">
    <property type="entry name" value="KARI_prok"/>
</dbReference>
<dbReference type="SUPFAM" id="SSF48179">
    <property type="entry name" value="6-phosphogluconate dehydrogenase C-terminal domain-like"/>
    <property type="match status" value="1"/>
</dbReference>
<dbReference type="InterPro" id="IPR013116">
    <property type="entry name" value="KARI_N"/>
</dbReference>
<comment type="cofactor">
    <cofactor evidence="11">
        <name>Mg(2+)</name>
        <dbReference type="ChEBI" id="CHEBI:18420"/>
    </cofactor>
    <text evidence="11">Binds 2 magnesium ions per subunit.</text>
</comment>
<keyword evidence="6 11" id="KW-0460">Magnesium</keyword>
<keyword evidence="15" id="KW-0413">Isomerase</keyword>
<dbReference type="InterPro" id="IPR008927">
    <property type="entry name" value="6-PGluconate_DH-like_C_sf"/>
</dbReference>
<dbReference type="InterPro" id="IPR013023">
    <property type="entry name" value="KARI"/>
</dbReference>
<dbReference type="NCBIfam" id="NF004017">
    <property type="entry name" value="PRK05479.1"/>
    <property type="match status" value="1"/>
</dbReference>
<keyword evidence="11" id="KW-0521">NADP</keyword>
<dbReference type="FunCoup" id="A0A0Q0VKY1">
    <property type="interactions" value="159"/>
</dbReference>
<dbReference type="GO" id="GO:0009099">
    <property type="term" value="P:L-valine biosynthetic process"/>
    <property type="evidence" value="ECO:0007669"/>
    <property type="project" value="UniProtKB-UniRule"/>
</dbReference>
<evidence type="ECO:0000256" key="9">
    <source>
        <dbReference type="ARBA" id="ARBA00050504"/>
    </source>
</evidence>
<evidence type="ECO:0000313" key="15">
    <source>
        <dbReference type="EMBL" id="KQB34107.1"/>
    </source>
</evidence>
<dbReference type="GO" id="GO:0000287">
    <property type="term" value="F:magnesium ion binding"/>
    <property type="evidence" value="ECO:0007669"/>
    <property type="project" value="UniProtKB-UniRule"/>
</dbReference>
<reference evidence="15 16" key="1">
    <citation type="submission" date="2015-09" db="EMBL/GenBank/DDBJ databases">
        <title>Heavy metals and arsenic resistance mechanisms in polyextremophilic archaea of the family Ferroplasmaceae.</title>
        <authorList>
            <person name="Bulaev A.G."/>
            <person name="Kanygina A.V."/>
        </authorList>
    </citation>
    <scope>NUCLEOTIDE SEQUENCE [LARGE SCALE GENOMIC DNA]</scope>
    <source>
        <strain evidence="15 16">BH2</strain>
    </source>
</reference>
<dbReference type="EC" id="1.1.1.86" evidence="11"/>
<dbReference type="Pfam" id="PF01450">
    <property type="entry name" value="KARI_C"/>
    <property type="match status" value="1"/>
</dbReference>
<comment type="similarity">
    <text evidence="3 11 12">Belongs to the ketol-acid reductoisomerase family.</text>
</comment>
<dbReference type="GO" id="GO:0050661">
    <property type="term" value="F:NADP binding"/>
    <property type="evidence" value="ECO:0007669"/>
    <property type="project" value="InterPro"/>
</dbReference>
<evidence type="ECO:0000256" key="3">
    <source>
        <dbReference type="ARBA" id="ARBA00010318"/>
    </source>
</evidence>
<feature type="domain" description="KARI N-terminal Rossmann" evidence="13">
    <location>
        <begin position="12"/>
        <end position="192"/>
    </location>
</feature>
<evidence type="ECO:0000256" key="12">
    <source>
        <dbReference type="PROSITE-ProRule" id="PRU01198"/>
    </source>
</evidence>
<dbReference type="InParanoid" id="A0A0Q0VKY1"/>
<dbReference type="GO" id="GO:0009097">
    <property type="term" value="P:isoleucine biosynthetic process"/>
    <property type="evidence" value="ECO:0007669"/>
    <property type="project" value="UniProtKB-UniRule"/>
</dbReference>
<dbReference type="Gene3D" id="6.10.240.10">
    <property type="match status" value="1"/>
</dbReference>
<dbReference type="PANTHER" id="PTHR21371">
    <property type="entry name" value="KETOL-ACID REDUCTOISOMERASE, MITOCHONDRIAL"/>
    <property type="match status" value="1"/>
</dbReference>
<comment type="catalytic activity">
    <reaction evidence="9">
        <text>(2R)-2,3-dihydroxy-3-methylbutanoate + NAD(+) = (2S)-2-acetolactate + NADH + H(+)</text>
        <dbReference type="Rhea" id="RHEA:30627"/>
        <dbReference type="ChEBI" id="CHEBI:15378"/>
        <dbReference type="ChEBI" id="CHEBI:49072"/>
        <dbReference type="ChEBI" id="CHEBI:57540"/>
        <dbReference type="ChEBI" id="CHEBI:57945"/>
        <dbReference type="ChEBI" id="CHEBI:58476"/>
        <dbReference type="EC" id="1.1.1.383"/>
    </reaction>
</comment>
<comment type="catalytic activity">
    <reaction evidence="11">
        <text>(2R)-2,3-dihydroxy-3-methylbutanoate + NADP(+) = (2S)-2-acetolactate + NADPH + H(+)</text>
        <dbReference type="Rhea" id="RHEA:22068"/>
        <dbReference type="ChEBI" id="CHEBI:15378"/>
        <dbReference type="ChEBI" id="CHEBI:49072"/>
        <dbReference type="ChEBI" id="CHEBI:57783"/>
        <dbReference type="ChEBI" id="CHEBI:58349"/>
        <dbReference type="ChEBI" id="CHEBI:58476"/>
        <dbReference type="EC" id="1.1.1.86"/>
    </reaction>
</comment>
<dbReference type="PROSITE" id="PS51850">
    <property type="entry name" value="KARI_N"/>
    <property type="match status" value="1"/>
</dbReference>
<dbReference type="InterPro" id="IPR036291">
    <property type="entry name" value="NAD(P)-bd_dom_sf"/>
</dbReference>
<feature type="binding site" evidence="11">
    <location>
        <position position="63"/>
    </location>
    <ligand>
        <name>NADP(+)</name>
        <dbReference type="ChEBI" id="CHEBI:58349"/>
    </ligand>
</feature>
<organism evidence="15 16">
    <name type="scientific">Acidiplasma cupricumulans</name>
    <dbReference type="NCBI Taxonomy" id="312540"/>
    <lineage>
        <taxon>Archaea</taxon>
        <taxon>Methanobacteriati</taxon>
        <taxon>Thermoplasmatota</taxon>
        <taxon>Thermoplasmata</taxon>
        <taxon>Thermoplasmatales</taxon>
        <taxon>Ferroplasmaceae</taxon>
        <taxon>Acidiplasma</taxon>
    </lineage>
</organism>
<evidence type="ECO:0000256" key="8">
    <source>
        <dbReference type="ARBA" id="ARBA00023304"/>
    </source>
</evidence>
<evidence type="ECO:0000259" key="14">
    <source>
        <dbReference type="PROSITE" id="PS51851"/>
    </source>
</evidence>
<keyword evidence="16" id="KW-1185">Reference proteome</keyword>
<keyword evidence="7 11" id="KW-0560">Oxidoreductase</keyword>